<protein>
    <submittedName>
        <fullName evidence="1">Uncharacterized protein</fullName>
    </submittedName>
</protein>
<dbReference type="AlphaFoldDB" id="A0A2I1GU84"/>
<organism evidence="1 2">
    <name type="scientific">Rhizophagus irregularis</name>
    <dbReference type="NCBI Taxonomy" id="588596"/>
    <lineage>
        <taxon>Eukaryota</taxon>
        <taxon>Fungi</taxon>
        <taxon>Fungi incertae sedis</taxon>
        <taxon>Mucoromycota</taxon>
        <taxon>Glomeromycotina</taxon>
        <taxon>Glomeromycetes</taxon>
        <taxon>Glomerales</taxon>
        <taxon>Glomeraceae</taxon>
        <taxon>Rhizophagus</taxon>
    </lineage>
</organism>
<keyword evidence="2" id="KW-1185">Reference proteome</keyword>
<gene>
    <name evidence="1" type="ORF">RhiirA4_529678</name>
</gene>
<dbReference type="VEuPathDB" id="FungiDB:RhiirFUN_022960"/>
<sequence length="321" mass="37108">MHIKGYTVELLVNGRPLKEYAIPITDLEPSTTGKSFVYNDFREQEFLSFSHFALAPLQSNYVIKVSSDNASKISPMLAFIYVDGCYDSTSLRLVNDSPVFKNGFKDINRQHKHYFEFNKSTFVRKDNVRLPKMQYGGLGSVSVYFYKARVLASHIGIIERNRSLKFGNDQKLPNIRYYNDIKVITHYSSGVPFDQPKNLLKTIKPLTKFGDNPVAVLHLHYRPYEWFIEKNIYSNLSSKRKGKMVAIKIESDSSIKSHDDSVKIKEEKDKEIKNDSVLIKEENKPIASRVKKNEKEIKSHDDSIMIKKEKNKEIKDDLVLI</sequence>
<comment type="caution">
    <text evidence="1">The sequence shown here is derived from an EMBL/GenBank/DDBJ whole genome shotgun (WGS) entry which is preliminary data.</text>
</comment>
<dbReference type="VEuPathDB" id="FungiDB:RhiirA1_496402"/>
<dbReference type="VEuPathDB" id="FungiDB:FUN_017616"/>
<evidence type="ECO:0000313" key="1">
    <source>
        <dbReference type="EMBL" id="PKY50213.1"/>
    </source>
</evidence>
<evidence type="ECO:0000313" key="2">
    <source>
        <dbReference type="Proteomes" id="UP000234323"/>
    </source>
</evidence>
<accession>A0A2I1GU84</accession>
<dbReference type="Proteomes" id="UP000234323">
    <property type="component" value="Unassembled WGS sequence"/>
</dbReference>
<name>A0A2I1GU84_9GLOM</name>
<reference evidence="1 2" key="1">
    <citation type="submission" date="2015-10" db="EMBL/GenBank/DDBJ databases">
        <title>Genome analyses suggest a sexual origin of heterokaryosis in a supposedly ancient asexual fungus.</title>
        <authorList>
            <person name="Ropars J."/>
            <person name="Sedzielewska K."/>
            <person name="Noel J."/>
            <person name="Charron P."/>
            <person name="Farinelli L."/>
            <person name="Marton T."/>
            <person name="Kruger M."/>
            <person name="Pelin A."/>
            <person name="Brachmann A."/>
            <person name="Corradi N."/>
        </authorList>
    </citation>
    <scope>NUCLEOTIDE SEQUENCE [LARGE SCALE GENOMIC DNA]</scope>
    <source>
        <strain evidence="1 2">A4</strain>
    </source>
</reference>
<dbReference type="EMBL" id="LLXI01000841">
    <property type="protein sequence ID" value="PKY50213.1"/>
    <property type="molecule type" value="Genomic_DNA"/>
</dbReference>
<proteinExistence type="predicted"/>